<feature type="domain" description="RRM" evidence="15">
    <location>
        <begin position="81"/>
        <end position="157"/>
    </location>
</feature>
<keyword evidence="5 11" id="KW-0694">RNA-binding</keyword>
<keyword evidence="7" id="KW-0406">Ion transport</keyword>
<comment type="caution">
    <text evidence="16">The sequence shown here is derived from an EMBL/GenBank/DDBJ whole genome shotgun (WGS) entry which is preliminary data.</text>
</comment>
<dbReference type="SUPFAM" id="SSF81324">
    <property type="entry name" value="Voltage-gated potassium channels"/>
    <property type="match status" value="1"/>
</dbReference>
<feature type="compositionally biased region" description="Basic and acidic residues" evidence="12">
    <location>
        <begin position="159"/>
        <end position="174"/>
    </location>
</feature>
<feature type="region of interest" description="Disordered" evidence="12">
    <location>
        <begin position="148"/>
        <end position="190"/>
    </location>
</feature>
<feature type="transmembrane region" description="Helical" evidence="13">
    <location>
        <begin position="607"/>
        <end position="626"/>
    </location>
</feature>
<comment type="subcellular location">
    <subcellularLocation>
        <location evidence="1">Endomembrane system</location>
        <topology evidence="1">Multi-pass membrane protein</topology>
    </subcellularLocation>
</comment>
<dbReference type="InterPro" id="IPR018490">
    <property type="entry name" value="cNMP-bd_dom_sf"/>
</dbReference>
<dbReference type="Gene3D" id="2.60.120.10">
    <property type="entry name" value="Jelly Rolls"/>
    <property type="match status" value="1"/>
</dbReference>
<evidence type="ECO:0000256" key="2">
    <source>
        <dbReference type="ARBA" id="ARBA00010486"/>
    </source>
</evidence>
<keyword evidence="10" id="KW-0407">Ion channel</keyword>
<evidence type="ECO:0000256" key="6">
    <source>
        <dbReference type="ARBA" id="ARBA00022989"/>
    </source>
</evidence>
<reference evidence="16" key="1">
    <citation type="submission" date="2018-01" db="EMBL/GenBank/DDBJ databases">
        <authorList>
            <person name="Mao J.F."/>
        </authorList>
    </citation>
    <scope>NUCLEOTIDE SEQUENCE</scope>
    <source>
        <strain evidence="16">Huo1</strain>
        <tissue evidence="16">Leaf</tissue>
    </source>
</reference>
<evidence type="ECO:0000256" key="12">
    <source>
        <dbReference type="SAM" id="MobiDB-lite"/>
    </source>
</evidence>
<evidence type="ECO:0000256" key="5">
    <source>
        <dbReference type="ARBA" id="ARBA00022884"/>
    </source>
</evidence>
<sequence>MAASTHFLSLTPRTLSLHLHQHQHHSSAPSLFTPSSITTLPKLLLAVTSRASVFARNVALSEEGAPYLGEAETEAEDTPDLKLFVGNLPFSVDSAALADLFQQAGGVEEVIYDKATGRSRGFAFVVMSSVEEAEAAVEQFNGYEVEGRALRVNSGPPPPKRESPFGGSRGRERSSYGNSSFGGPRGGRERFGNTNKIYVGNLSWDVDNLALESVFSEHGNVQEARVVYDRDSGRSRGFGFVTYSSAEEVNRAVESLDGTELEGRPIRLEHEISKDDIETGPSKYNGEMHCSKKKLSRVFSEDYQIVQKIFDPRGTFLSAWNKYFLISCLISLFVDPLFFYLPNVEEEACMQASIPLEIALTLTRCILDASYVIHIFVRFRTAYTAPSSRIFGRGELVIDPSKIASRYLRKDFWFDLLAALPLPQLLIWVVIPCLRGSNVIGAKHGLRVTIIVQFVLRLYLVFPLSSKIITTAGVVVEAAWAGAAFNLMLFMLASHVIGSLWYLLSIERQEMCWKSVCDAQPKCHYLYFDCKTAGDPERRWWFASSNITVMCGTGTQFYDFGIYGDALLHRVAKSSFPNKYSYSFWWGLRNLSSLGQNLLTTSYIGEINFAIAIAILGLVLFALLIGNMQAYLQSSTARLEEWRVRRIDTEKWMHHRQLPHEMKQRVRSYDLYRWVTTRGVDEEAILKGLPPDLRRDIKHHLCLDLVRRVALFEEVDELSLDAICERLKPILCTPGTCLVREGDPVVEMLFILRGRLDSYTTNGGRTGFFNSCQLGSGEFCGEELLSWGLCRQPNVLLPTSTRTVRAMTEVEAFALGADDVKFVTSQFRKLHNKQLKHKFRFHSQQWRTWGACFIQAAWFRYKRRKGAEALKARESSLQPELAVYASSVRSLRNASQMEIITALMDKPADPDFSNDDAQSQT</sequence>
<evidence type="ECO:0000256" key="13">
    <source>
        <dbReference type="SAM" id="Phobius"/>
    </source>
</evidence>
<dbReference type="SMART" id="SM00360">
    <property type="entry name" value="RRM"/>
    <property type="match status" value="2"/>
</dbReference>
<keyword evidence="17" id="KW-1185">Reference proteome</keyword>
<name>A0A8X8YCW7_SALSN</name>
<dbReference type="InterPro" id="IPR014710">
    <property type="entry name" value="RmlC-like_jellyroll"/>
</dbReference>
<feature type="domain" description="RRM" evidence="15">
    <location>
        <begin position="195"/>
        <end position="273"/>
    </location>
</feature>
<dbReference type="InterPro" id="IPR000595">
    <property type="entry name" value="cNMP-bd_dom"/>
</dbReference>
<dbReference type="InterPro" id="IPR035979">
    <property type="entry name" value="RBD_domain_sf"/>
</dbReference>
<evidence type="ECO:0000256" key="8">
    <source>
        <dbReference type="ARBA" id="ARBA00023136"/>
    </source>
</evidence>
<evidence type="ECO:0008006" key="18">
    <source>
        <dbReference type="Google" id="ProtNLM"/>
    </source>
</evidence>
<evidence type="ECO:0000256" key="10">
    <source>
        <dbReference type="ARBA" id="ARBA00023303"/>
    </source>
</evidence>
<dbReference type="PROSITE" id="PS50102">
    <property type="entry name" value="RRM"/>
    <property type="match status" value="2"/>
</dbReference>
<dbReference type="Gene3D" id="3.30.70.330">
    <property type="match status" value="2"/>
</dbReference>
<dbReference type="GO" id="GO:0005249">
    <property type="term" value="F:voltage-gated potassium channel activity"/>
    <property type="evidence" value="ECO:0007669"/>
    <property type="project" value="InterPro"/>
</dbReference>
<dbReference type="CDD" id="cd00038">
    <property type="entry name" value="CAP_ED"/>
    <property type="match status" value="1"/>
</dbReference>
<dbReference type="InterPro" id="IPR012677">
    <property type="entry name" value="Nucleotide-bd_a/b_plait_sf"/>
</dbReference>
<keyword evidence="4 13" id="KW-0812">Transmembrane</keyword>
<dbReference type="SUPFAM" id="SSF54928">
    <property type="entry name" value="RNA-binding domain, RBD"/>
    <property type="match status" value="2"/>
</dbReference>
<dbReference type="SUPFAM" id="SSF51206">
    <property type="entry name" value="cAMP-binding domain-like"/>
    <property type="match status" value="1"/>
</dbReference>
<gene>
    <name evidence="16" type="ORF">SASPL_111671</name>
</gene>
<evidence type="ECO:0000313" key="17">
    <source>
        <dbReference type="Proteomes" id="UP000298416"/>
    </source>
</evidence>
<feature type="transmembrane region" description="Helical" evidence="13">
    <location>
        <begin position="446"/>
        <end position="466"/>
    </location>
</feature>
<dbReference type="SMART" id="SM00100">
    <property type="entry name" value="cNMP"/>
    <property type="match status" value="1"/>
</dbReference>
<keyword evidence="9" id="KW-1071">Ligand-gated ion channel</keyword>
<feature type="transmembrane region" description="Helical" evidence="13">
    <location>
        <begin position="478"/>
        <end position="504"/>
    </location>
</feature>
<dbReference type="Proteomes" id="UP000298416">
    <property type="component" value="Unassembled WGS sequence"/>
</dbReference>
<evidence type="ECO:0000256" key="9">
    <source>
        <dbReference type="ARBA" id="ARBA00023286"/>
    </source>
</evidence>
<dbReference type="InterPro" id="IPR048289">
    <property type="entry name" value="RRM2_NsCP33-like"/>
</dbReference>
<dbReference type="Gene3D" id="1.10.287.70">
    <property type="match status" value="1"/>
</dbReference>
<dbReference type="EMBL" id="PNBA02000004">
    <property type="protein sequence ID" value="KAG6427426.1"/>
    <property type="molecule type" value="Genomic_DNA"/>
</dbReference>
<dbReference type="Gene3D" id="1.10.287.630">
    <property type="entry name" value="Helix hairpin bin"/>
    <property type="match status" value="1"/>
</dbReference>
<dbReference type="GO" id="GO:0016020">
    <property type="term" value="C:membrane"/>
    <property type="evidence" value="ECO:0007669"/>
    <property type="project" value="InterPro"/>
</dbReference>
<dbReference type="Pfam" id="PF00076">
    <property type="entry name" value="RRM_1"/>
    <property type="match status" value="2"/>
</dbReference>
<organism evidence="16">
    <name type="scientific">Salvia splendens</name>
    <name type="common">Scarlet sage</name>
    <dbReference type="NCBI Taxonomy" id="180675"/>
    <lineage>
        <taxon>Eukaryota</taxon>
        <taxon>Viridiplantae</taxon>
        <taxon>Streptophyta</taxon>
        <taxon>Embryophyta</taxon>
        <taxon>Tracheophyta</taxon>
        <taxon>Spermatophyta</taxon>
        <taxon>Magnoliopsida</taxon>
        <taxon>eudicotyledons</taxon>
        <taxon>Gunneridae</taxon>
        <taxon>Pentapetalae</taxon>
        <taxon>asterids</taxon>
        <taxon>lamiids</taxon>
        <taxon>Lamiales</taxon>
        <taxon>Lamiaceae</taxon>
        <taxon>Nepetoideae</taxon>
        <taxon>Mentheae</taxon>
        <taxon>Salviinae</taxon>
        <taxon>Salvia</taxon>
        <taxon>Salvia subgen. Calosphace</taxon>
        <taxon>core Calosphace</taxon>
    </lineage>
</organism>
<evidence type="ECO:0000256" key="3">
    <source>
        <dbReference type="ARBA" id="ARBA00022448"/>
    </source>
</evidence>
<dbReference type="AlphaFoldDB" id="A0A8X8YCW7"/>
<comment type="similarity">
    <text evidence="2">Belongs to the cyclic nucleotide-gated cation channel (TC 1.A.1.5) family.</text>
</comment>
<dbReference type="InterPro" id="IPR003938">
    <property type="entry name" value="K_chnl_volt-dep_EAG/ELK/ERG"/>
</dbReference>
<proteinExistence type="inferred from homology"/>
<accession>A0A8X8YCW7</accession>
<dbReference type="PANTHER" id="PTHR45651">
    <property type="entry name" value="CYCLIC NUCLEOTIDE-GATED ION CHANNEL 15-RELATED-RELATED"/>
    <property type="match status" value="1"/>
</dbReference>
<protein>
    <recommendedName>
        <fullName evidence="18">Cyclic nucleotide gated channel, other eukaryote</fullName>
    </recommendedName>
</protein>
<dbReference type="InterPro" id="IPR000504">
    <property type="entry name" value="RRM_dom"/>
</dbReference>
<evidence type="ECO:0000256" key="4">
    <source>
        <dbReference type="ARBA" id="ARBA00022692"/>
    </source>
</evidence>
<evidence type="ECO:0000256" key="7">
    <source>
        <dbReference type="ARBA" id="ARBA00023065"/>
    </source>
</evidence>
<evidence type="ECO:0000313" key="16">
    <source>
        <dbReference type="EMBL" id="KAG6427426.1"/>
    </source>
</evidence>
<feature type="transmembrane region" description="Helical" evidence="13">
    <location>
        <begin position="412"/>
        <end position="434"/>
    </location>
</feature>
<feature type="domain" description="Cyclic nucleotide-binding" evidence="14">
    <location>
        <begin position="711"/>
        <end position="815"/>
    </location>
</feature>
<dbReference type="PRINTS" id="PR01463">
    <property type="entry name" value="EAGCHANLFMLY"/>
</dbReference>
<keyword evidence="3" id="KW-0813">Transport</keyword>
<evidence type="ECO:0000259" key="15">
    <source>
        <dbReference type="PROSITE" id="PS50102"/>
    </source>
</evidence>
<dbReference type="CDD" id="cd21608">
    <property type="entry name" value="RRM2_NsCP33_like"/>
    <property type="match status" value="1"/>
</dbReference>
<keyword evidence="6 13" id="KW-1133">Transmembrane helix</keyword>
<reference evidence="16" key="2">
    <citation type="submission" date="2020-08" db="EMBL/GenBank/DDBJ databases">
        <title>Plant Genome Project.</title>
        <authorList>
            <person name="Zhang R.-G."/>
        </authorList>
    </citation>
    <scope>NUCLEOTIDE SEQUENCE</scope>
    <source>
        <strain evidence="16">Huo1</strain>
        <tissue evidence="16">Leaf</tissue>
    </source>
</reference>
<keyword evidence="8 13" id="KW-0472">Membrane</keyword>
<evidence type="ECO:0000259" key="14">
    <source>
        <dbReference type="PROSITE" id="PS50042"/>
    </source>
</evidence>
<dbReference type="GO" id="GO:0012505">
    <property type="term" value="C:endomembrane system"/>
    <property type="evidence" value="ECO:0007669"/>
    <property type="project" value="UniProtKB-SubCell"/>
</dbReference>
<dbReference type="PROSITE" id="PS50042">
    <property type="entry name" value="CNMP_BINDING_3"/>
    <property type="match status" value="1"/>
</dbReference>
<dbReference type="GO" id="GO:0003723">
    <property type="term" value="F:RNA binding"/>
    <property type="evidence" value="ECO:0007669"/>
    <property type="project" value="UniProtKB-UniRule"/>
</dbReference>
<dbReference type="FunFam" id="2.60.120.10:FF:000024">
    <property type="entry name" value="Cyclic nucleotide-gated ion channel 1"/>
    <property type="match status" value="1"/>
</dbReference>
<dbReference type="Pfam" id="PF00520">
    <property type="entry name" value="Ion_trans"/>
    <property type="match status" value="1"/>
</dbReference>
<evidence type="ECO:0000256" key="1">
    <source>
        <dbReference type="ARBA" id="ARBA00004127"/>
    </source>
</evidence>
<dbReference type="InterPro" id="IPR005821">
    <property type="entry name" value="Ion_trans_dom"/>
</dbReference>
<evidence type="ECO:0000256" key="11">
    <source>
        <dbReference type="PROSITE-ProRule" id="PRU00176"/>
    </source>
</evidence>
<dbReference type="PANTHER" id="PTHR45651:SF16">
    <property type="entry name" value="PROTEIN CNGC15A"/>
    <property type="match status" value="1"/>
</dbReference>